<dbReference type="InterPro" id="IPR003594">
    <property type="entry name" value="HATPase_dom"/>
</dbReference>
<dbReference type="EMBL" id="BART01006076">
    <property type="protein sequence ID" value="GAG57385.1"/>
    <property type="molecule type" value="Genomic_DNA"/>
</dbReference>
<dbReference type="SUPFAM" id="SSF55874">
    <property type="entry name" value="ATPase domain of HSP90 chaperone/DNA topoisomerase II/histidine kinase"/>
    <property type="match status" value="1"/>
</dbReference>
<evidence type="ECO:0000256" key="5">
    <source>
        <dbReference type="ARBA" id="ARBA00023012"/>
    </source>
</evidence>
<dbReference type="InterPro" id="IPR036890">
    <property type="entry name" value="HATPase_C_sf"/>
</dbReference>
<keyword evidence="5" id="KW-0902">Two-component regulatory system</keyword>
<evidence type="ECO:0000256" key="2">
    <source>
        <dbReference type="ARBA" id="ARBA00022741"/>
    </source>
</evidence>
<evidence type="ECO:0000256" key="1">
    <source>
        <dbReference type="ARBA" id="ARBA00022679"/>
    </source>
</evidence>
<gene>
    <name evidence="7" type="ORF">S01H4_13815</name>
</gene>
<dbReference type="GO" id="GO:0005524">
    <property type="term" value="F:ATP binding"/>
    <property type="evidence" value="ECO:0007669"/>
    <property type="project" value="UniProtKB-KW"/>
</dbReference>
<dbReference type="Pfam" id="PF02518">
    <property type="entry name" value="HATPase_c"/>
    <property type="match status" value="1"/>
</dbReference>
<accession>X0YMP7</accession>
<protein>
    <recommendedName>
        <fullName evidence="6">Histidine kinase domain-containing protein</fullName>
    </recommendedName>
</protein>
<dbReference type="InterPro" id="IPR004358">
    <property type="entry name" value="Sig_transdc_His_kin-like_C"/>
</dbReference>
<dbReference type="AlphaFoldDB" id="X0YMP7"/>
<evidence type="ECO:0000256" key="4">
    <source>
        <dbReference type="ARBA" id="ARBA00022840"/>
    </source>
</evidence>
<dbReference type="PRINTS" id="PR00344">
    <property type="entry name" value="BCTRLSENSOR"/>
</dbReference>
<feature type="domain" description="Histidine kinase" evidence="6">
    <location>
        <begin position="1"/>
        <end position="87"/>
    </location>
</feature>
<dbReference type="PROSITE" id="PS50109">
    <property type="entry name" value="HIS_KIN"/>
    <property type="match status" value="1"/>
</dbReference>
<name>X0YMP7_9ZZZZ</name>
<keyword evidence="3" id="KW-0418">Kinase</keyword>
<evidence type="ECO:0000259" key="6">
    <source>
        <dbReference type="PROSITE" id="PS50109"/>
    </source>
</evidence>
<proteinExistence type="predicted"/>
<keyword evidence="2" id="KW-0547">Nucleotide-binding</keyword>
<keyword evidence="4" id="KW-0067">ATP-binding</keyword>
<dbReference type="PANTHER" id="PTHR43065:SF46">
    <property type="entry name" value="C4-DICARBOXYLATE TRANSPORT SENSOR PROTEIN DCTB"/>
    <property type="match status" value="1"/>
</dbReference>
<keyword evidence="1" id="KW-0808">Transferase</keyword>
<comment type="caution">
    <text evidence="7">The sequence shown here is derived from an EMBL/GenBank/DDBJ whole genome shotgun (WGS) entry which is preliminary data.</text>
</comment>
<sequence>DKGTITISTSKSDGSIMVSIKDTGRGIPENIQSKIFEPFFTTKEVGKGTGLGLSICHSIIERHSGSIEVNSDAGKGSEFVIVVPVSQSIR</sequence>
<dbReference type="PANTHER" id="PTHR43065">
    <property type="entry name" value="SENSOR HISTIDINE KINASE"/>
    <property type="match status" value="1"/>
</dbReference>
<reference evidence="7" key="1">
    <citation type="journal article" date="2014" name="Front. Microbiol.">
        <title>High frequency of phylogenetically diverse reductive dehalogenase-homologous genes in deep subseafloor sedimentary metagenomes.</title>
        <authorList>
            <person name="Kawai M."/>
            <person name="Futagami T."/>
            <person name="Toyoda A."/>
            <person name="Takaki Y."/>
            <person name="Nishi S."/>
            <person name="Hori S."/>
            <person name="Arai W."/>
            <person name="Tsubouchi T."/>
            <person name="Morono Y."/>
            <person name="Uchiyama I."/>
            <person name="Ito T."/>
            <person name="Fujiyama A."/>
            <person name="Inagaki F."/>
            <person name="Takami H."/>
        </authorList>
    </citation>
    <scope>NUCLEOTIDE SEQUENCE</scope>
    <source>
        <strain evidence="7">Expedition CK06-06</strain>
    </source>
</reference>
<dbReference type="Gene3D" id="3.30.565.10">
    <property type="entry name" value="Histidine kinase-like ATPase, C-terminal domain"/>
    <property type="match status" value="1"/>
</dbReference>
<dbReference type="SMART" id="SM00387">
    <property type="entry name" value="HATPase_c"/>
    <property type="match status" value="1"/>
</dbReference>
<feature type="non-terminal residue" evidence="7">
    <location>
        <position position="1"/>
    </location>
</feature>
<dbReference type="GO" id="GO:0000160">
    <property type="term" value="P:phosphorelay signal transduction system"/>
    <property type="evidence" value="ECO:0007669"/>
    <property type="project" value="UniProtKB-KW"/>
</dbReference>
<evidence type="ECO:0000256" key="3">
    <source>
        <dbReference type="ARBA" id="ARBA00022777"/>
    </source>
</evidence>
<evidence type="ECO:0000313" key="7">
    <source>
        <dbReference type="EMBL" id="GAG57385.1"/>
    </source>
</evidence>
<dbReference type="InterPro" id="IPR005467">
    <property type="entry name" value="His_kinase_dom"/>
</dbReference>
<dbReference type="GO" id="GO:0016301">
    <property type="term" value="F:kinase activity"/>
    <property type="evidence" value="ECO:0007669"/>
    <property type="project" value="UniProtKB-KW"/>
</dbReference>
<organism evidence="7">
    <name type="scientific">marine sediment metagenome</name>
    <dbReference type="NCBI Taxonomy" id="412755"/>
    <lineage>
        <taxon>unclassified sequences</taxon>
        <taxon>metagenomes</taxon>
        <taxon>ecological metagenomes</taxon>
    </lineage>
</organism>